<name>A0A8B7WHJ7_CASCN</name>
<gene>
    <name evidence="5" type="primary">LOC109702018</name>
</gene>
<dbReference type="AlphaFoldDB" id="A0A8B7WHJ7"/>
<dbReference type="GO" id="GO:0016491">
    <property type="term" value="F:oxidoreductase activity"/>
    <property type="evidence" value="ECO:0007669"/>
    <property type="project" value="UniProtKB-KW"/>
</dbReference>
<evidence type="ECO:0000256" key="2">
    <source>
        <dbReference type="ARBA" id="ARBA00023002"/>
    </source>
</evidence>
<dbReference type="InterPro" id="IPR036812">
    <property type="entry name" value="NAD(P)_OxRdtase_dom_sf"/>
</dbReference>
<keyword evidence="1" id="KW-0521">NADP</keyword>
<evidence type="ECO:0000259" key="3">
    <source>
        <dbReference type="Pfam" id="PF00248"/>
    </source>
</evidence>
<keyword evidence="4" id="KW-1185">Reference proteome</keyword>
<protein>
    <submittedName>
        <fullName evidence="5">Aldo-keto reductase family 1 member B10-like</fullName>
    </submittedName>
</protein>
<dbReference type="Gene3D" id="3.20.20.100">
    <property type="entry name" value="NADP-dependent oxidoreductase domain"/>
    <property type="match status" value="1"/>
</dbReference>
<dbReference type="OrthoDB" id="416253at2759"/>
<evidence type="ECO:0000256" key="1">
    <source>
        <dbReference type="ARBA" id="ARBA00022857"/>
    </source>
</evidence>
<organism evidence="5">
    <name type="scientific">Castor canadensis</name>
    <name type="common">American beaver</name>
    <dbReference type="NCBI Taxonomy" id="51338"/>
    <lineage>
        <taxon>Eukaryota</taxon>
        <taxon>Metazoa</taxon>
        <taxon>Chordata</taxon>
        <taxon>Craniata</taxon>
        <taxon>Vertebrata</taxon>
        <taxon>Euteleostomi</taxon>
        <taxon>Mammalia</taxon>
        <taxon>Eutheria</taxon>
        <taxon>Euarchontoglires</taxon>
        <taxon>Glires</taxon>
        <taxon>Rodentia</taxon>
        <taxon>Castorimorpha</taxon>
        <taxon>Castoridae</taxon>
        <taxon>Castor</taxon>
    </lineage>
</organism>
<dbReference type="Pfam" id="PF00248">
    <property type="entry name" value="Aldo_ket_red"/>
    <property type="match status" value="1"/>
</dbReference>
<dbReference type="InterPro" id="IPR020471">
    <property type="entry name" value="AKR"/>
</dbReference>
<dbReference type="SUPFAM" id="SSF51430">
    <property type="entry name" value="NAD(P)-linked oxidoreductase"/>
    <property type="match status" value="1"/>
</dbReference>
<proteinExistence type="predicted"/>
<dbReference type="InterPro" id="IPR023210">
    <property type="entry name" value="NADP_OxRdtase_dom"/>
</dbReference>
<evidence type="ECO:0000313" key="5">
    <source>
        <dbReference type="RefSeq" id="XP_020043051.1"/>
    </source>
</evidence>
<dbReference type="RefSeq" id="XP_020043051.1">
    <property type="nucleotide sequence ID" value="XM_020187462.1"/>
</dbReference>
<sequence length="119" mass="13967">MATFVELSIKVKMPIVGLGTWKSPPGKVTQAVKMAIDTGYHHIDCAYIYNNENDVGEAIQEKTQEKVVKQEELFIVSKLWPTYFERKLLMRVCLKTLKDLTNWTIWNLDYLDIYFVHWP</sequence>
<keyword evidence="2" id="KW-0560">Oxidoreductase</keyword>
<dbReference type="KEGG" id="ccan:109702018"/>
<dbReference type="GeneID" id="109702018"/>
<evidence type="ECO:0000313" key="4">
    <source>
        <dbReference type="Proteomes" id="UP001732720"/>
    </source>
</evidence>
<dbReference type="PRINTS" id="PR00069">
    <property type="entry name" value="ALDKETRDTASE"/>
</dbReference>
<accession>A0A8B7WHJ7</accession>
<dbReference type="PANTHER" id="PTHR11732">
    <property type="entry name" value="ALDO/KETO REDUCTASE"/>
    <property type="match status" value="1"/>
</dbReference>
<reference evidence="5" key="1">
    <citation type="submission" date="2025-08" db="UniProtKB">
        <authorList>
            <consortium name="RefSeq"/>
        </authorList>
    </citation>
    <scope>IDENTIFICATION</scope>
    <source>
        <tissue evidence="5">Leukocyte</tissue>
    </source>
</reference>
<dbReference type="Proteomes" id="UP001732720">
    <property type="component" value="Chromosome 2"/>
</dbReference>
<feature type="domain" description="NADP-dependent oxidoreductase" evidence="3">
    <location>
        <begin position="17"/>
        <end position="119"/>
    </location>
</feature>